<feature type="compositionally biased region" description="Basic and acidic residues" evidence="2">
    <location>
        <begin position="373"/>
        <end position="399"/>
    </location>
</feature>
<dbReference type="PANTHER" id="PTHR23159:SF60">
    <property type="entry name" value="SPINDLE ASSEMBLY ABNORMAL PROTEIN 4"/>
    <property type="match status" value="1"/>
</dbReference>
<feature type="region of interest" description="Disordered" evidence="2">
    <location>
        <begin position="1772"/>
        <end position="1925"/>
    </location>
</feature>
<keyword evidence="1" id="KW-0175">Coiled coil</keyword>
<gene>
    <name evidence="3" type="ORF">KC19_12G022600</name>
</gene>
<feature type="region of interest" description="Disordered" evidence="2">
    <location>
        <begin position="81"/>
        <end position="132"/>
    </location>
</feature>
<name>A0A8T0G3T1_CERPU</name>
<feature type="compositionally biased region" description="Basic and acidic residues" evidence="2">
    <location>
        <begin position="272"/>
        <end position="285"/>
    </location>
</feature>
<feature type="region of interest" description="Disordered" evidence="2">
    <location>
        <begin position="217"/>
        <end position="336"/>
    </location>
</feature>
<feature type="compositionally biased region" description="Polar residues" evidence="2">
    <location>
        <begin position="287"/>
        <end position="308"/>
    </location>
</feature>
<comment type="caution">
    <text evidence="3">The sequence shown here is derived from an EMBL/GenBank/DDBJ whole genome shotgun (WGS) entry which is preliminary data.</text>
</comment>
<feature type="compositionally biased region" description="Low complexity" evidence="2">
    <location>
        <begin position="115"/>
        <end position="127"/>
    </location>
</feature>
<evidence type="ECO:0000313" key="3">
    <source>
        <dbReference type="EMBL" id="KAG0553581.1"/>
    </source>
</evidence>
<organism evidence="3 4">
    <name type="scientific">Ceratodon purpureus</name>
    <name type="common">Fire moss</name>
    <name type="synonym">Dicranum purpureum</name>
    <dbReference type="NCBI Taxonomy" id="3225"/>
    <lineage>
        <taxon>Eukaryota</taxon>
        <taxon>Viridiplantae</taxon>
        <taxon>Streptophyta</taxon>
        <taxon>Embryophyta</taxon>
        <taxon>Bryophyta</taxon>
        <taxon>Bryophytina</taxon>
        <taxon>Bryopsida</taxon>
        <taxon>Dicranidae</taxon>
        <taxon>Pseudoditrichales</taxon>
        <taxon>Ditrichaceae</taxon>
        <taxon>Ceratodon</taxon>
    </lineage>
</organism>
<sequence length="1990" mass="220833">MDGGVLPLAFYCRNAQLFLQKAAESRQSNLGEEELQHWKAFTALVTSAIPTHPQFRGWKGIQEIQALDLHAHIGEAKQRIRELEDSGHLDRPSPTTNGQKHGTRPPSKPVEASPLSGRSSGKSLTSSPRAKLGSLSKISSEVMLKTSKSVRISEAAPKQRPQRWDIETYGVAKTTTGAKPVSLIQRLKRGAAAQPVDSKASPTRASSGKDIARPLSAQGIHTPTSGEITPYRPTPRSRDTSRMRGGAGPSTTLPGRGSTGLKALTSSTAKVRSSDEDTNSLHEKLYNVSNRGSTPASSLTRQANSTPTGKPKHLGSGGPWVRGILRNGSDDAAADSNGAMAKANLDDEEELIEWIPSRQESARLSQRSSNEGGHSEESSVSEARQRGSHQGELREELRRHAPTRGLGLREWKGGFVRGEQRFDESRDSLDATTGAAVQELRANDGSRRIVDNRPVSAPVRRTPTRVVKSTSPSPGPQRGVKENCERFRRQMKLLKEKAEDTRMREEEVESMAERLQRRLVDDIDPDGDDIWCSSTQIHVEEESEELCELHRVGKSSSFHTVDPPGLSLERTSLESLNRTMTRLMNGDFSDPGSTPPLESVSHSDKKMKTMAGISVSNSGSSTSSQASLPLSHYIQKLRDSQLKNSPGKGANQHRFEVMEDKSSTEKGDAELFSVAVSRTDSSERRELSLSASTPGSSPAILLPNCSSSGSPKLGSHRHPPPPHYGNRLKSQVYHNRITKADSSSVAMVQTSPHGQHLTTISSGAMVAASRLQDGGKLQDQQALFYPPDESRARVLGRSIYESAHHDANDEKIAQLQRVLGELKGSMEGVKIRIEVEGEGWRGRVDRLEKELESVKETDDEIIAVKHSFKDELKTKLSEYMADTEKLLRQEREQVQVIIEERIEKQLKAQQLGNCWADMKNEMQLLWNEMDSLIKNREDIASHVEHLTFITNKVQEHSSREQDMLKSENGLLRKQLQSLQSEGVQASSETDKEDLRQAVEKLKNDGIDMKLEIQSLRNIEKILKVELGELRTRLGKVQDETEELEREKEMTLVDGTRERLLIMERVENLSQLYLGGLEEVRQDLSHVKFGCSERIEEIESQWNDLKRNQEITCEGGSALLPRQVLLEELDQFRCEIAEMVVIERGLLKETLEMESTSIWRKVMDAYANNKSEMLNMLKLEIQKQLHSAREKVLLMTHALKRDMDALKTEISHTQDGAEELSQIVLAAEGKKEVAAQAAADATSSAAKAREILTDMLVAVENEVTTARHESMLLQENLVTEKELAIAAASETRMVSQQVLKEKEAALVAFQEVRQKSQELQDYLEKESPKLVTAMVVVQKERDTASQAASEATSSAMKAGELLAEVLGSFNLEMAKARHINMQLQEELEHERGLSTQHSQEVQDRLSEELEAAISSWKQAMNEEVAKAKESSEGENLRQLSGFSTPLDFESYISKTEEKLNNLMTTVGQLQDSTNNHRDEKKRLKQYENERNEKDLTANMSQLNQVVRTVEERVNETSSEQTELRKRLKRFEGMQTDVIHSVGEMRSNTCTLEKTVNLFLPQYDAAARIVNEISCKVERLEERIEGFACDEGLAQVISRVAETKIESLKELTSSAVGLQDLGRDLRDLQDRVENNDHSHCQAIAEVENRVAVVECTLSDIQNGGQSSEKGVSTLTESVDELQRKMDILEQNGVLSEEQEPVSNARLVSLESRVEHVASATFSNLQLLDNKVERVSMGVQSALEGAALAENKCGALGAELVKVFRMLTATKISSNAGSAGGTVWPQLPLPADDNRRPPRGRSHSPPSRSTTQRLESRSQSPPPRLSGNPAWDSNRGPPFSLRRSGANPALIPSRPKAGMAREKRLGVRGGRNIEEGTNQSSEVRKVEARERLDRAKESFSGEPELEPGMGSQGGSPTKDDNWLKSYPRESLPFKDGGFRGQALTVVEDRQRTGPYLAIDRRAKNLQKTNIRLESGRIHVNVSRRSGAPNGAAM</sequence>
<evidence type="ECO:0000313" key="4">
    <source>
        <dbReference type="Proteomes" id="UP000822688"/>
    </source>
</evidence>
<feature type="region of interest" description="Disordered" evidence="2">
    <location>
        <begin position="358"/>
        <end position="401"/>
    </location>
</feature>
<feature type="coiled-coil region" evidence="1">
    <location>
        <begin position="869"/>
        <end position="900"/>
    </location>
</feature>
<evidence type="ECO:0000256" key="2">
    <source>
        <dbReference type="SAM" id="MobiDB-lite"/>
    </source>
</evidence>
<feature type="coiled-coil region" evidence="1">
    <location>
        <begin position="1451"/>
        <end position="1525"/>
    </location>
</feature>
<reference evidence="3" key="1">
    <citation type="submission" date="2020-06" db="EMBL/GenBank/DDBJ databases">
        <title>WGS assembly of Ceratodon purpureus strain R40.</title>
        <authorList>
            <person name="Carey S.B."/>
            <person name="Jenkins J."/>
            <person name="Shu S."/>
            <person name="Lovell J.T."/>
            <person name="Sreedasyam A."/>
            <person name="Maumus F."/>
            <person name="Tiley G.P."/>
            <person name="Fernandez-Pozo N."/>
            <person name="Barry K."/>
            <person name="Chen C."/>
            <person name="Wang M."/>
            <person name="Lipzen A."/>
            <person name="Daum C."/>
            <person name="Saski C.A."/>
            <person name="Payton A.C."/>
            <person name="Mcbreen J.C."/>
            <person name="Conrad R.E."/>
            <person name="Kollar L.M."/>
            <person name="Olsson S."/>
            <person name="Huttunen S."/>
            <person name="Landis J.B."/>
            <person name="Wickett N.J."/>
            <person name="Johnson M.G."/>
            <person name="Rensing S.A."/>
            <person name="Grimwood J."/>
            <person name="Schmutz J."/>
            <person name="Mcdaniel S.F."/>
        </authorList>
    </citation>
    <scope>NUCLEOTIDE SEQUENCE</scope>
    <source>
        <strain evidence="3">R40</strain>
    </source>
</reference>
<feature type="compositionally biased region" description="Polar residues" evidence="2">
    <location>
        <begin position="1807"/>
        <end position="1816"/>
    </location>
</feature>
<protein>
    <submittedName>
        <fullName evidence="3">Uncharacterized protein</fullName>
    </submittedName>
</protein>
<dbReference type="Proteomes" id="UP000822688">
    <property type="component" value="Chromosome 12"/>
</dbReference>
<feature type="region of interest" description="Disordered" evidence="2">
    <location>
        <begin position="460"/>
        <end position="480"/>
    </location>
</feature>
<keyword evidence="4" id="KW-1185">Reference proteome</keyword>
<feature type="compositionally biased region" description="Basic and acidic residues" evidence="2">
    <location>
        <begin position="1879"/>
        <end position="1896"/>
    </location>
</feature>
<feature type="region of interest" description="Disordered" evidence="2">
    <location>
        <begin position="677"/>
        <end position="728"/>
    </location>
</feature>
<evidence type="ECO:0000256" key="1">
    <source>
        <dbReference type="SAM" id="Coils"/>
    </source>
</evidence>
<accession>A0A8T0G3T1</accession>
<feature type="region of interest" description="Disordered" evidence="2">
    <location>
        <begin position="585"/>
        <end position="605"/>
    </location>
</feature>
<feature type="coiled-coil region" evidence="1">
    <location>
        <begin position="961"/>
        <end position="1046"/>
    </location>
</feature>
<feature type="coiled-coil region" evidence="1">
    <location>
        <begin position="1669"/>
        <end position="1696"/>
    </location>
</feature>
<dbReference type="PANTHER" id="PTHR23159">
    <property type="entry name" value="CENTROSOMAL PROTEIN 2"/>
    <property type="match status" value="1"/>
</dbReference>
<dbReference type="EMBL" id="CM026433">
    <property type="protein sequence ID" value="KAG0553581.1"/>
    <property type="molecule type" value="Genomic_DNA"/>
</dbReference>
<proteinExistence type="predicted"/>
<feature type="compositionally biased region" description="Polar residues" evidence="2">
    <location>
        <begin position="358"/>
        <end position="367"/>
    </location>
</feature>
<feature type="compositionally biased region" description="Basic and acidic residues" evidence="2">
    <location>
        <begin position="81"/>
        <end position="91"/>
    </location>
</feature>